<organism evidence="2 3">
    <name type="scientific">Fusarium albosuccineum</name>
    <dbReference type="NCBI Taxonomy" id="1237068"/>
    <lineage>
        <taxon>Eukaryota</taxon>
        <taxon>Fungi</taxon>
        <taxon>Dikarya</taxon>
        <taxon>Ascomycota</taxon>
        <taxon>Pezizomycotina</taxon>
        <taxon>Sordariomycetes</taxon>
        <taxon>Hypocreomycetidae</taxon>
        <taxon>Hypocreales</taxon>
        <taxon>Nectriaceae</taxon>
        <taxon>Fusarium</taxon>
        <taxon>Fusarium decemcellulare species complex</taxon>
    </lineage>
</organism>
<evidence type="ECO:0000256" key="1">
    <source>
        <dbReference type="SAM" id="MobiDB-lite"/>
    </source>
</evidence>
<protein>
    <submittedName>
        <fullName evidence="2">Proline utilization trans-activator</fullName>
    </submittedName>
</protein>
<evidence type="ECO:0000313" key="2">
    <source>
        <dbReference type="EMBL" id="KAF4460208.1"/>
    </source>
</evidence>
<dbReference type="Proteomes" id="UP000554235">
    <property type="component" value="Unassembled WGS sequence"/>
</dbReference>
<dbReference type="EMBL" id="JAADYS010001991">
    <property type="protein sequence ID" value="KAF4460208.1"/>
    <property type="molecule type" value="Genomic_DNA"/>
</dbReference>
<sequence length="100" mass="11250">MQSLLQSLESNNAGQPPLDAQPQDPEIDVEVPLSDNTLWDISNIWFPQLDSAPVGGMSEEDQGYYFSLYNNPDWVLMGEDMTDFAEFERHLANLRGGQDS</sequence>
<accession>A0A8H4L2A3</accession>
<dbReference type="AlphaFoldDB" id="A0A8H4L2A3"/>
<proteinExistence type="predicted"/>
<keyword evidence="3" id="KW-1185">Reference proteome</keyword>
<comment type="caution">
    <text evidence="2">The sequence shown here is derived from an EMBL/GenBank/DDBJ whole genome shotgun (WGS) entry which is preliminary data.</text>
</comment>
<name>A0A8H4L2A3_9HYPO</name>
<evidence type="ECO:0000313" key="3">
    <source>
        <dbReference type="Proteomes" id="UP000554235"/>
    </source>
</evidence>
<feature type="region of interest" description="Disordered" evidence="1">
    <location>
        <begin position="1"/>
        <end position="29"/>
    </location>
</feature>
<reference evidence="2 3" key="1">
    <citation type="submission" date="2020-01" db="EMBL/GenBank/DDBJ databases">
        <title>Identification and distribution of gene clusters putatively required for synthesis of sphingolipid metabolism inhibitors in phylogenetically diverse species of the filamentous fungus Fusarium.</title>
        <authorList>
            <person name="Kim H.-S."/>
            <person name="Busman M."/>
            <person name="Brown D.W."/>
            <person name="Divon H."/>
            <person name="Uhlig S."/>
            <person name="Proctor R.H."/>
        </authorList>
    </citation>
    <scope>NUCLEOTIDE SEQUENCE [LARGE SCALE GENOMIC DNA]</scope>
    <source>
        <strain evidence="2 3">NRRL 20459</strain>
    </source>
</reference>
<gene>
    <name evidence="2" type="ORF">FALBO_13007</name>
</gene>
<feature type="compositionally biased region" description="Polar residues" evidence="1">
    <location>
        <begin position="1"/>
        <end position="14"/>
    </location>
</feature>